<feature type="domain" description="Mandelate racemase/muconate lactonizing enzyme C-terminal" evidence="3">
    <location>
        <begin position="145"/>
        <end position="242"/>
    </location>
</feature>
<keyword evidence="5" id="KW-1185">Reference proteome</keyword>
<evidence type="ECO:0000256" key="1">
    <source>
        <dbReference type="ARBA" id="ARBA00022723"/>
    </source>
</evidence>
<proteinExistence type="predicted"/>
<dbReference type="EMBL" id="JACRTG010000033">
    <property type="protein sequence ID" value="MBC8589292.1"/>
    <property type="molecule type" value="Genomic_DNA"/>
</dbReference>
<name>A0A926EXD8_9FIRM</name>
<dbReference type="InterPro" id="IPR013342">
    <property type="entry name" value="Mandelate_racemase_C"/>
</dbReference>
<organism evidence="4 5">
    <name type="scientific">Paratissierella segnis</name>
    <dbReference type="NCBI Taxonomy" id="2763679"/>
    <lineage>
        <taxon>Bacteria</taxon>
        <taxon>Bacillati</taxon>
        <taxon>Bacillota</taxon>
        <taxon>Tissierellia</taxon>
        <taxon>Tissierellales</taxon>
        <taxon>Tissierellaceae</taxon>
        <taxon>Paratissierella</taxon>
    </lineage>
</organism>
<gene>
    <name evidence="4" type="ORF">H8707_13810</name>
</gene>
<dbReference type="SUPFAM" id="SSF54826">
    <property type="entry name" value="Enolase N-terminal domain-like"/>
    <property type="match status" value="1"/>
</dbReference>
<dbReference type="InterPro" id="IPR034593">
    <property type="entry name" value="DgoD-like"/>
</dbReference>
<dbReference type="PROSITE" id="PS00909">
    <property type="entry name" value="MR_MLE_2"/>
    <property type="match status" value="1"/>
</dbReference>
<dbReference type="CDD" id="cd03316">
    <property type="entry name" value="MR_like"/>
    <property type="match status" value="1"/>
</dbReference>
<dbReference type="Pfam" id="PF13378">
    <property type="entry name" value="MR_MLE_C"/>
    <property type="match status" value="1"/>
</dbReference>
<dbReference type="AlphaFoldDB" id="A0A926EXD8"/>
<dbReference type="GO" id="GO:0046872">
    <property type="term" value="F:metal ion binding"/>
    <property type="evidence" value="ECO:0007669"/>
    <property type="project" value="UniProtKB-KW"/>
</dbReference>
<protein>
    <submittedName>
        <fullName evidence="4">Mandelate racemase/muconate lactonizing enzyme family protein</fullName>
    </submittedName>
</protein>
<dbReference type="GO" id="GO:0016829">
    <property type="term" value="F:lyase activity"/>
    <property type="evidence" value="ECO:0007669"/>
    <property type="project" value="UniProtKB-KW"/>
</dbReference>
<dbReference type="PANTHER" id="PTHR48080:SF2">
    <property type="entry name" value="D-GALACTONATE DEHYDRATASE"/>
    <property type="match status" value="1"/>
</dbReference>
<keyword evidence="2" id="KW-0456">Lyase</keyword>
<evidence type="ECO:0000259" key="3">
    <source>
        <dbReference type="SMART" id="SM00922"/>
    </source>
</evidence>
<reference evidence="4" key="1">
    <citation type="submission" date="2020-08" db="EMBL/GenBank/DDBJ databases">
        <title>Genome public.</title>
        <authorList>
            <person name="Liu C."/>
            <person name="Sun Q."/>
        </authorList>
    </citation>
    <scope>NUCLEOTIDE SEQUENCE</scope>
    <source>
        <strain evidence="4">BX21</strain>
    </source>
</reference>
<dbReference type="SFLD" id="SFLDS00001">
    <property type="entry name" value="Enolase"/>
    <property type="match status" value="1"/>
</dbReference>
<evidence type="ECO:0000256" key="2">
    <source>
        <dbReference type="ARBA" id="ARBA00023239"/>
    </source>
</evidence>
<dbReference type="InterPro" id="IPR018110">
    <property type="entry name" value="Mandel_Rmase/mucon_lact_enz_CS"/>
</dbReference>
<dbReference type="Gene3D" id="3.30.390.10">
    <property type="entry name" value="Enolase-like, N-terminal domain"/>
    <property type="match status" value="1"/>
</dbReference>
<accession>A0A926EXD8</accession>
<dbReference type="InterPro" id="IPR029065">
    <property type="entry name" value="Enolase_C-like"/>
</dbReference>
<dbReference type="InterPro" id="IPR036849">
    <property type="entry name" value="Enolase-like_C_sf"/>
</dbReference>
<comment type="caution">
    <text evidence="4">The sequence shown here is derived from an EMBL/GenBank/DDBJ whole genome shotgun (WGS) entry which is preliminary data.</text>
</comment>
<dbReference type="GO" id="GO:0009063">
    <property type="term" value="P:amino acid catabolic process"/>
    <property type="evidence" value="ECO:0007669"/>
    <property type="project" value="InterPro"/>
</dbReference>
<evidence type="ECO:0000313" key="5">
    <source>
        <dbReference type="Proteomes" id="UP000601171"/>
    </source>
</evidence>
<dbReference type="InterPro" id="IPR013341">
    <property type="entry name" value="Mandelate_racemase_N_dom"/>
</dbReference>
<keyword evidence="1" id="KW-0479">Metal-binding</keyword>
<dbReference type="Proteomes" id="UP000601171">
    <property type="component" value="Unassembled WGS sequence"/>
</dbReference>
<dbReference type="Pfam" id="PF02746">
    <property type="entry name" value="MR_MLE_N"/>
    <property type="match status" value="1"/>
</dbReference>
<sequence>MKIIDIKATPVAVPLKPSMTKSKMRKGPNVVLAVIVQVYTDDGYVGIGETPAVLGLDISTAIVNSTKALLIGEDPRNINLLIKKLYVRYNLTHLHIHLANWAFSGIELALWDIAAQSANMPLYQLWGGAFRKKIEMQGTIERQELSGMTEVASQMVKAGYKTLYTKIGMDPEDDVAAVAAIRKGASSRDVKIRVDANQAWSTGVAINTINKMEQYGIEWVEQPVIMYNIDALLDVKNSVNVPILGHEANWTMYDLINVIKSNAVDYVKLDGRFDAGYTGVRISAGMAEAAGIQCSHHSFYTLGIALAGSLHVIASCPNFSMANSMSEYAGMIDDVITDGPMRMKEVPYMEVPETPGIGVTIDKERLAKYNEFYVKEIFEKGFERETEMPYYTSMYMRTYFKDILN</sequence>
<dbReference type="InterPro" id="IPR029017">
    <property type="entry name" value="Enolase-like_N"/>
</dbReference>
<dbReference type="SUPFAM" id="SSF51604">
    <property type="entry name" value="Enolase C-terminal domain-like"/>
    <property type="match status" value="1"/>
</dbReference>
<dbReference type="RefSeq" id="WP_262430757.1">
    <property type="nucleotide sequence ID" value="NZ_JACRTG010000033.1"/>
</dbReference>
<dbReference type="PANTHER" id="PTHR48080">
    <property type="entry name" value="D-GALACTONATE DEHYDRATASE-RELATED"/>
    <property type="match status" value="1"/>
</dbReference>
<dbReference type="Gene3D" id="3.20.20.120">
    <property type="entry name" value="Enolase-like C-terminal domain"/>
    <property type="match status" value="1"/>
</dbReference>
<dbReference type="SMART" id="SM00922">
    <property type="entry name" value="MR_MLE"/>
    <property type="match status" value="1"/>
</dbReference>
<evidence type="ECO:0000313" key="4">
    <source>
        <dbReference type="EMBL" id="MBC8589292.1"/>
    </source>
</evidence>